<sequence>MVFKSHMQQALAEARAAADRGEVPVGAVVVGPDGAVVAVAGNRTRELNDPTAHAEIMALRAACAQAGSERLPDHDLYVTLEPCAMCAAALAAARIRRIYYGAADPKSGGVAHGARVFSHAQAHHVPEVYDGIAGEEASALLKAFFEARRQDKPC</sequence>
<evidence type="ECO:0000256" key="5">
    <source>
        <dbReference type="ARBA" id="ARBA00022801"/>
    </source>
</evidence>
<dbReference type="CDD" id="cd01285">
    <property type="entry name" value="nucleoside_deaminase"/>
    <property type="match status" value="1"/>
</dbReference>
<organism evidence="10 11">
    <name type="scientific">Ruegeria atlantica</name>
    <dbReference type="NCBI Taxonomy" id="81569"/>
    <lineage>
        <taxon>Bacteria</taxon>
        <taxon>Pseudomonadati</taxon>
        <taxon>Pseudomonadota</taxon>
        <taxon>Alphaproteobacteria</taxon>
        <taxon>Rhodobacterales</taxon>
        <taxon>Roseobacteraceae</taxon>
        <taxon>Ruegeria</taxon>
    </lineage>
</organism>
<feature type="binding site" evidence="8">
    <location>
        <position position="86"/>
    </location>
    <ligand>
        <name>Zn(2+)</name>
        <dbReference type="ChEBI" id="CHEBI:29105"/>
        <note>catalytic</note>
    </ligand>
</feature>
<keyword evidence="4 8" id="KW-0479">Metal-binding</keyword>
<comment type="cofactor">
    <cofactor evidence="8">
        <name>Zn(2+)</name>
        <dbReference type="ChEBI" id="CHEBI:29105"/>
    </cofactor>
    <text evidence="8">Binds 1 zinc ion per subunit.</text>
</comment>
<name>A0AA91BR19_9RHOB</name>
<dbReference type="InterPro" id="IPR016192">
    <property type="entry name" value="APOBEC/CMP_deaminase_Zn-bd"/>
</dbReference>
<dbReference type="GO" id="GO:0008270">
    <property type="term" value="F:zinc ion binding"/>
    <property type="evidence" value="ECO:0007669"/>
    <property type="project" value="UniProtKB-UniRule"/>
</dbReference>
<proteinExistence type="inferred from homology"/>
<evidence type="ECO:0000259" key="9">
    <source>
        <dbReference type="PROSITE" id="PS51747"/>
    </source>
</evidence>
<evidence type="ECO:0000256" key="2">
    <source>
        <dbReference type="ARBA" id="ARBA00011738"/>
    </source>
</evidence>
<dbReference type="GO" id="GO:0052717">
    <property type="term" value="F:tRNA-specific adenosine-34 deaminase activity"/>
    <property type="evidence" value="ECO:0007669"/>
    <property type="project" value="UniProtKB-UniRule"/>
</dbReference>
<gene>
    <name evidence="8" type="primary">tadA</name>
    <name evidence="10" type="ORF">GS634_08430</name>
</gene>
<dbReference type="GO" id="GO:0002100">
    <property type="term" value="P:tRNA wobble adenosine to inosine editing"/>
    <property type="evidence" value="ECO:0007669"/>
    <property type="project" value="UniProtKB-UniRule"/>
</dbReference>
<evidence type="ECO:0000256" key="8">
    <source>
        <dbReference type="HAMAP-Rule" id="MF_00972"/>
    </source>
</evidence>
<comment type="function">
    <text evidence="8">Catalyzes the deamination of adenosine to inosine at the wobble position 34 of tRNA(Arg2).</text>
</comment>
<dbReference type="EMBL" id="WVRA01000002">
    <property type="protein sequence ID" value="NOE18147.1"/>
    <property type="molecule type" value="Genomic_DNA"/>
</dbReference>
<dbReference type="InterPro" id="IPR002125">
    <property type="entry name" value="CMP_dCMP_dom"/>
</dbReference>
<feature type="active site" description="Proton donor" evidence="8">
    <location>
        <position position="55"/>
    </location>
</feature>
<keyword evidence="6 8" id="KW-0862">Zinc</keyword>
<comment type="subunit">
    <text evidence="2 8">Homodimer.</text>
</comment>
<comment type="similarity">
    <text evidence="1">Belongs to the cytidine and deoxycytidylate deaminase family. ADAT2 subfamily.</text>
</comment>
<dbReference type="AlphaFoldDB" id="A0AA91BR19"/>
<dbReference type="Gene3D" id="3.40.140.10">
    <property type="entry name" value="Cytidine Deaminase, domain 2"/>
    <property type="match status" value="1"/>
</dbReference>
<comment type="catalytic activity">
    <reaction evidence="7 8">
        <text>adenosine(34) in tRNA + H2O + H(+) = inosine(34) in tRNA + NH4(+)</text>
        <dbReference type="Rhea" id="RHEA:43168"/>
        <dbReference type="Rhea" id="RHEA-COMP:10373"/>
        <dbReference type="Rhea" id="RHEA-COMP:10374"/>
        <dbReference type="ChEBI" id="CHEBI:15377"/>
        <dbReference type="ChEBI" id="CHEBI:15378"/>
        <dbReference type="ChEBI" id="CHEBI:28938"/>
        <dbReference type="ChEBI" id="CHEBI:74411"/>
        <dbReference type="ChEBI" id="CHEBI:82852"/>
        <dbReference type="EC" id="3.5.4.33"/>
    </reaction>
</comment>
<evidence type="ECO:0000256" key="7">
    <source>
        <dbReference type="ARBA" id="ARBA00048045"/>
    </source>
</evidence>
<accession>A0AA91BR19</accession>
<dbReference type="RefSeq" id="WP_171329540.1">
    <property type="nucleotide sequence ID" value="NZ_WVRA01000002.1"/>
</dbReference>
<dbReference type="PROSITE" id="PS00903">
    <property type="entry name" value="CYT_DCMP_DEAMINASES_1"/>
    <property type="match status" value="1"/>
</dbReference>
<dbReference type="PANTHER" id="PTHR11079">
    <property type="entry name" value="CYTOSINE DEAMINASE FAMILY MEMBER"/>
    <property type="match status" value="1"/>
</dbReference>
<protein>
    <recommendedName>
        <fullName evidence="8">tRNA-specific adenosine deaminase</fullName>
        <ecNumber evidence="8">3.5.4.33</ecNumber>
    </recommendedName>
</protein>
<dbReference type="EC" id="3.5.4.33" evidence="8"/>
<keyword evidence="3 8" id="KW-0819">tRNA processing</keyword>
<dbReference type="InterPro" id="IPR016193">
    <property type="entry name" value="Cytidine_deaminase-like"/>
</dbReference>
<dbReference type="Pfam" id="PF00383">
    <property type="entry name" value="dCMP_cyt_deam_1"/>
    <property type="match status" value="1"/>
</dbReference>
<feature type="binding site" evidence="8">
    <location>
        <position position="83"/>
    </location>
    <ligand>
        <name>Zn(2+)</name>
        <dbReference type="ChEBI" id="CHEBI:29105"/>
        <note>catalytic</note>
    </ligand>
</feature>
<dbReference type="HAMAP" id="MF_00972">
    <property type="entry name" value="tRNA_aden_deaminase"/>
    <property type="match status" value="1"/>
</dbReference>
<feature type="binding site" evidence="8">
    <location>
        <position position="53"/>
    </location>
    <ligand>
        <name>Zn(2+)</name>
        <dbReference type="ChEBI" id="CHEBI:29105"/>
        <note>catalytic</note>
    </ligand>
</feature>
<evidence type="ECO:0000313" key="10">
    <source>
        <dbReference type="EMBL" id="NOE18147.1"/>
    </source>
</evidence>
<dbReference type="PROSITE" id="PS51747">
    <property type="entry name" value="CYT_DCMP_DEAMINASES_2"/>
    <property type="match status" value="1"/>
</dbReference>
<keyword evidence="5 8" id="KW-0378">Hydrolase</keyword>
<evidence type="ECO:0000256" key="1">
    <source>
        <dbReference type="ARBA" id="ARBA00010669"/>
    </source>
</evidence>
<feature type="domain" description="CMP/dCMP-type deaminase" evidence="9">
    <location>
        <begin position="1"/>
        <end position="111"/>
    </location>
</feature>
<dbReference type="PANTHER" id="PTHR11079:SF202">
    <property type="entry name" value="TRNA-SPECIFIC ADENOSINE DEAMINASE"/>
    <property type="match status" value="1"/>
</dbReference>
<evidence type="ECO:0000256" key="3">
    <source>
        <dbReference type="ARBA" id="ARBA00022694"/>
    </source>
</evidence>
<dbReference type="InterPro" id="IPR028883">
    <property type="entry name" value="tRNA_aden_deaminase"/>
</dbReference>
<evidence type="ECO:0000256" key="6">
    <source>
        <dbReference type="ARBA" id="ARBA00022833"/>
    </source>
</evidence>
<reference evidence="10" key="1">
    <citation type="submission" date="2019-12" db="EMBL/GenBank/DDBJ databases">
        <title>Ruegeria JWLKs population differentiation of coral mucus and skeleton niches.</title>
        <authorList>
            <person name="Luo D."/>
        </authorList>
    </citation>
    <scope>NUCLEOTIDE SEQUENCE</scope>
    <source>
        <strain evidence="10">HKCCD6181</strain>
    </source>
</reference>
<evidence type="ECO:0000313" key="11">
    <source>
        <dbReference type="Proteomes" id="UP000597886"/>
    </source>
</evidence>
<evidence type="ECO:0000256" key="4">
    <source>
        <dbReference type="ARBA" id="ARBA00022723"/>
    </source>
</evidence>
<dbReference type="SUPFAM" id="SSF53927">
    <property type="entry name" value="Cytidine deaminase-like"/>
    <property type="match status" value="1"/>
</dbReference>
<dbReference type="Proteomes" id="UP000597886">
    <property type="component" value="Unassembled WGS sequence"/>
</dbReference>
<comment type="caution">
    <text evidence="10">The sequence shown here is derived from an EMBL/GenBank/DDBJ whole genome shotgun (WGS) entry which is preliminary data.</text>
</comment>